<dbReference type="GO" id="GO:0019843">
    <property type="term" value="F:rRNA binding"/>
    <property type="evidence" value="ECO:0007669"/>
    <property type="project" value="InterPro"/>
</dbReference>
<dbReference type="EMBL" id="HBEL01044608">
    <property type="protein sequence ID" value="CAD8424602.1"/>
    <property type="molecule type" value="Transcribed_RNA"/>
</dbReference>
<evidence type="ECO:0000313" key="2">
    <source>
        <dbReference type="EMBL" id="CAD8424602.1"/>
    </source>
</evidence>
<comment type="similarity">
    <text evidence="1">Belongs to the bacterial ribosomal protein bS6 family.</text>
</comment>
<dbReference type="Pfam" id="PF01250">
    <property type="entry name" value="Ribosomal_S6"/>
    <property type="match status" value="1"/>
</dbReference>
<dbReference type="Gene3D" id="3.30.70.60">
    <property type="match status" value="1"/>
</dbReference>
<dbReference type="HAMAP" id="MF_00360">
    <property type="entry name" value="Ribosomal_bS6"/>
    <property type="match status" value="1"/>
</dbReference>
<dbReference type="InterPro" id="IPR014717">
    <property type="entry name" value="Transl_elong_EF1B/ribsomal_bS6"/>
</dbReference>
<evidence type="ECO:0000256" key="1">
    <source>
        <dbReference type="ARBA" id="ARBA00009512"/>
    </source>
</evidence>
<dbReference type="InterPro" id="IPR000529">
    <property type="entry name" value="Ribosomal_bS6"/>
</dbReference>
<reference evidence="2" key="1">
    <citation type="submission" date="2021-01" db="EMBL/GenBank/DDBJ databases">
        <authorList>
            <person name="Corre E."/>
            <person name="Pelletier E."/>
            <person name="Niang G."/>
            <person name="Scheremetjew M."/>
            <person name="Finn R."/>
            <person name="Kale V."/>
            <person name="Holt S."/>
            <person name="Cochrane G."/>
            <person name="Meng A."/>
            <person name="Brown T."/>
            <person name="Cohen L."/>
        </authorList>
    </citation>
    <scope>NUCLEOTIDE SEQUENCE</scope>
    <source>
        <strain evidence="2">CCAP1064/1</strain>
    </source>
</reference>
<dbReference type="GO" id="GO:0003735">
    <property type="term" value="F:structural constituent of ribosome"/>
    <property type="evidence" value="ECO:0007669"/>
    <property type="project" value="InterPro"/>
</dbReference>
<protein>
    <recommendedName>
        <fullName evidence="3">30S ribosomal protein S6, chloroplastic</fullName>
    </recommendedName>
</protein>
<organism evidence="2">
    <name type="scientific">Proboscia inermis</name>
    <dbReference type="NCBI Taxonomy" id="420281"/>
    <lineage>
        <taxon>Eukaryota</taxon>
        <taxon>Sar</taxon>
        <taxon>Stramenopiles</taxon>
        <taxon>Ochrophyta</taxon>
        <taxon>Bacillariophyta</taxon>
        <taxon>Coscinodiscophyceae</taxon>
        <taxon>Rhizosoleniophycidae</taxon>
        <taxon>Rhizosoleniales</taxon>
        <taxon>Rhizosoleniaceae</taxon>
        <taxon>Proboscia</taxon>
    </lineage>
</organism>
<proteinExistence type="inferred from homology"/>
<dbReference type="InterPro" id="IPR020814">
    <property type="entry name" value="Ribosomal_S6_plastid/chlpt"/>
</dbReference>
<sequence length="102" mass="11839">MAEKIKYEMVIVLTEEFNKSELKTWSFNYARNLQLLSASDISIISKGTLYLAYTIDDQKRGNFIQINFSTVPKYLQKIKENTKLDPYILRSLLINKNGADLI</sequence>
<dbReference type="SUPFAM" id="SSF54995">
    <property type="entry name" value="Ribosomal protein S6"/>
    <property type="match status" value="1"/>
</dbReference>
<accession>A0A7S0GJX3</accession>
<name>A0A7S0GJX3_9STRA</name>
<dbReference type="GO" id="GO:0005840">
    <property type="term" value="C:ribosome"/>
    <property type="evidence" value="ECO:0007669"/>
    <property type="project" value="InterPro"/>
</dbReference>
<dbReference type="AlphaFoldDB" id="A0A7S0GJX3"/>
<dbReference type="InterPro" id="IPR035980">
    <property type="entry name" value="Ribosomal_bS6_sf"/>
</dbReference>
<evidence type="ECO:0008006" key="3">
    <source>
        <dbReference type="Google" id="ProtNLM"/>
    </source>
</evidence>
<gene>
    <name evidence="2" type="ORF">PINE0816_LOCUS20762</name>
</gene>
<dbReference type="GO" id="GO:0006412">
    <property type="term" value="P:translation"/>
    <property type="evidence" value="ECO:0007669"/>
    <property type="project" value="InterPro"/>
</dbReference>